<dbReference type="InterPro" id="IPR011990">
    <property type="entry name" value="TPR-like_helical_dom_sf"/>
</dbReference>
<evidence type="ECO:0000313" key="3">
    <source>
        <dbReference type="Proteomes" id="UP000093740"/>
    </source>
</evidence>
<protein>
    <submittedName>
        <fullName evidence="2">Uncharacterized protein</fullName>
    </submittedName>
</protein>
<feature type="transmembrane region" description="Helical" evidence="1">
    <location>
        <begin position="6"/>
        <end position="24"/>
    </location>
</feature>
<dbReference type="SUPFAM" id="SSF48452">
    <property type="entry name" value="TPR-like"/>
    <property type="match status" value="1"/>
</dbReference>
<accession>A0AAI8CLG2</accession>
<proteinExistence type="predicted"/>
<dbReference type="Proteomes" id="UP000093740">
    <property type="component" value="Chromosome"/>
</dbReference>
<reference evidence="2 3" key="1">
    <citation type="journal article" date="2015" name="Stand. Genomic Sci.">
        <title>Genome sequence of a native-feather degrading extremely thermophilic Eubacterium, Fervidobacterium islandicum AW-1.</title>
        <authorList>
            <person name="Lee Y.J."/>
            <person name="Jeong H."/>
            <person name="Park G.S."/>
            <person name="Kwak Y."/>
            <person name="Lee S.J."/>
            <person name="Lee S.J."/>
            <person name="Park M.K."/>
            <person name="Kim J.Y."/>
            <person name="Kang H.K."/>
            <person name="Shin J.H."/>
            <person name="Lee D.W."/>
        </authorList>
    </citation>
    <scope>NUCLEOTIDE SEQUENCE [LARGE SCALE GENOMIC DNA]</scope>
    <source>
        <strain evidence="2 3">AW-1</strain>
    </source>
</reference>
<name>A0AAI8CLG2_FERIS</name>
<dbReference type="EMBL" id="CP014334">
    <property type="protein sequence ID" value="AMW32592.1"/>
    <property type="molecule type" value="Genomic_DNA"/>
</dbReference>
<dbReference type="AlphaFoldDB" id="A0AAI8CLG2"/>
<organism evidence="2 3">
    <name type="scientific">Fervidobacterium islandicum</name>
    <dbReference type="NCBI Taxonomy" id="2423"/>
    <lineage>
        <taxon>Bacteria</taxon>
        <taxon>Thermotogati</taxon>
        <taxon>Thermotogota</taxon>
        <taxon>Thermotogae</taxon>
        <taxon>Thermotogales</taxon>
        <taxon>Fervidobacteriaceae</taxon>
        <taxon>Fervidobacterium</taxon>
    </lineage>
</organism>
<keyword evidence="1" id="KW-0472">Membrane</keyword>
<evidence type="ECO:0000256" key="1">
    <source>
        <dbReference type="SAM" id="Phobius"/>
    </source>
</evidence>
<dbReference type="KEGG" id="fia:NA23_04385"/>
<dbReference type="RefSeq" id="WP_033190957.1">
    <property type="nucleotide sequence ID" value="NZ_CP014334.2"/>
</dbReference>
<evidence type="ECO:0000313" key="2">
    <source>
        <dbReference type="EMBL" id="AMW32592.1"/>
    </source>
</evidence>
<sequence length="176" mass="20475">MKSRNLSILLATVFCVLFLVTYLYNVKLFSQLQRAQKLIKAYELYVADSKDFSKYVEDNKLKELTYLVEKQVKSQIRSKIDTAKVAYRNGNYADTVSLLREIKDIENPWLDEVYFYLGSALLKVGEVESAKLYLSSFLDSFTYSVYRKEALMILREISDGELKKKVQDVLKNLGEF</sequence>
<keyword evidence="1" id="KW-1133">Transmembrane helix</keyword>
<dbReference type="Gene3D" id="1.25.40.10">
    <property type="entry name" value="Tetratricopeptide repeat domain"/>
    <property type="match status" value="1"/>
</dbReference>
<keyword evidence="1" id="KW-0812">Transmembrane</keyword>
<gene>
    <name evidence="2" type="ORF">NA23_04385</name>
</gene>
<keyword evidence="3" id="KW-1185">Reference proteome</keyword>